<organism evidence="1">
    <name type="scientific">Arundo donax</name>
    <name type="common">Giant reed</name>
    <name type="synonym">Donax arundinaceus</name>
    <dbReference type="NCBI Taxonomy" id="35708"/>
    <lineage>
        <taxon>Eukaryota</taxon>
        <taxon>Viridiplantae</taxon>
        <taxon>Streptophyta</taxon>
        <taxon>Embryophyta</taxon>
        <taxon>Tracheophyta</taxon>
        <taxon>Spermatophyta</taxon>
        <taxon>Magnoliopsida</taxon>
        <taxon>Liliopsida</taxon>
        <taxon>Poales</taxon>
        <taxon>Poaceae</taxon>
        <taxon>PACMAD clade</taxon>
        <taxon>Arundinoideae</taxon>
        <taxon>Arundineae</taxon>
        <taxon>Arundo</taxon>
    </lineage>
</organism>
<accession>A0A0A8ZAP3</accession>
<dbReference type="AlphaFoldDB" id="A0A0A8ZAP3"/>
<proteinExistence type="predicted"/>
<evidence type="ECO:0000313" key="1">
    <source>
        <dbReference type="EMBL" id="JAD31932.1"/>
    </source>
</evidence>
<protein>
    <submittedName>
        <fullName evidence="1">Uncharacterized protein</fullName>
    </submittedName>
</protein>
<dbReference type="EMBL" id="GBRH01265963">
    <property type="protein sequence ID" value="JAD31932.1"/>
    <property type="molecule type" value="Transcribed_RNA"/>
</dbReference>
<reference evidence="1" key="1">
    <citation type="submission" date="2014-09" db="EMBL/GenBank/DDBJ databases">
        <authorList>
            <person name="Magalhaes I.L.F."/>
            <person name="Oliveira U."/>
            <person name="Santos F.R."/>
            <person name="Vidigal T.H.D.A."/>
            <person name="Brescovit A.D."/>
            <person name="Santos A.J."/>
        </authorList>
    </citation>
    <scope>NUCLEOTIDE SEQUENCE</scope>
    <source>
        <tissue evidence="1">Shoot tissue taken approximately 20 cm above the soil surface</tissue>
    </source>
</reference>
<sequence length="56" mass="6193">MPTDMNPVEINELLRRRLLDNSLTLRGLTLPLEHSAAVAKLRIMIITLVQGGVSVI</sequence>
<reference evidence="1" key="2">
    <citation type="journal article" date="2015" name="Data Brief">
        <title>Shoot transcriptome of the giant reed, Arundo donax.</title>
        <authorList>
            <person name="Barrero R.A."/>
            <person name="Guerrero F.D."/>
            <person name="Moolhuijzen P."/>
            <person name="Goolsby J.A."/>
            <person name="Tidwell J."/>
            <person name="Bellgard S.E."/>
            <person name="Bellgard M.I."/>
        </authorList>
    </citation>
    <scope>NUCLEOTIDE SEQUENCE</scope>
    <source>
        <tissue evidence="1">Shoot tissue taken approximately 20 cm above the soil surface</tissue>
    </source>
</reference>
<name>A0A0A8ZAP3_ARUDO</name>